<reference evidence="6 7" key="1">
    <citation type="journal article" date="2015" name="Environ. Microbiol.">
        <title>Metagenome sequence of Elaphomyces granulatus from sporocarp tissue reveals Ascomycota ectomycorrhizal fingerprints of genome expansion and a Proteobacteria-rich microbiome.</title>
        <authorList>
            <person name="Quandt C.A."/>
            <person name="Kohler A."/>
            <person name="Hesse C.N."/>
            <person name="Sharpton T.J."/>
            <person name="Martin F."/>
            <person name="Spatafora J.W."/>
        </authorList>
    </citation>
    <scope>NUCLEOTIDE SEQUENCE [LARGE SCALE GENOMIC DNA]</scope>
    <source>
        <strain evidence="6 7">OSC145934</strain>
    </source>
</reference>
<dbReference type="GO" id="GO:0016787">
    <property type="term" value="F:hydrolase activity"/>
    <property type="evidence" value="ECO:0007669"/>
    <property type="project" value="UniProtKB-KW"/>
</dbReference>
<evidence type="ECO:0000256" key="2">
    <source>
        <dbReference type="ARBA" id="ARBA00022801"/>
    </source>
</evidence>
<dbReference type="AlphaFoldDB" id="A0A232LNY6"/>
<protein>
    <recommendedName>
        <fullName evidence="5">DNA2/NAM7 helicase-like C-terminal domain-containing protein</fullName>
    </recommendedName>
</protein>
<comment type="caution">
    <text evidence="6">The sequence shown here is derived from an EMBL/GenBank/DDBJ whole genome shotgun (WGS) entry which is preliminary data.</text>
</comment>
<dbReference type="Proteomes" id="UP000243515">
    <property type="component" value="Unassembled WGS sequence"/>
</dbReference>
<dbReference type="SUPFAM" id="SSF52540">
    <property type="entry name" value="P-loop containing nucleoside triphosphate hydrolases"/>
    <property type="match status" value="1"/>
</dbReference>
<dbReference type="PANTHER" id="PTHR43788">
    <property type="entry name" value="DNA2/NAM7 HELICASE FAMILY MEMBER"/>
    <property type="match status" value="1"/>
</dbReference>
<keyword evidence="4" id="KW-0067">ATP-binding</keyword>
<proteinExistence type="predicted"/>
<sequence>MLTVHCIECTLIAADSVRVRLLRDLPYEVDDTDDTREPIVFWDTQGGHFPENTEEDDIMKKGSLLSNDMEAAIAMSHVDNLVKASVKPKDIAVVTLYNAQVALLSQLLKTNILVLNW</sequence>
<dbReference type="Pfam" id="PF13087">
    <property type="entry name" value="AAA_12"/>
    <property type="match status" value="1"/>
</dbReference>
<accession>A0A232LNY6</accession>
<organism evidence="6 7">
    <name type="scientific">Elaphomyces granulatus</name>
    <dbReference type="NCBI Taxonomy" id="519963"/>
    <lineage>
        <taxon>Eukaryota</taxon>
        <taxon>Fungi</taxon>
        <taxon>Dikarya</taxon>
        <taxon>Ascomycota</taxon>
        <taxon>Pezizomycotina</taxon>
        <taxon>Eurotiomycetes</taxon>
        <taxon>Eurotiomycetidae</taxon>
        <taxon>Eurotiales</taxon>
        <taxon>Elaphomycetaceae</taxon>
        <taxon>Elaphomyces</taxon>
    </lineage>
</organism>
<gene>
    <name evidence="6" type="ORF">Egran_06359</name>
</gene>
<name>A0A232LNY6_9EURO</name>
<feature type="domain" description="DNA2/NAM7 helicase-like C-terminal" evidence="5">
    <location>
        <begin position="21"/>
        <end position="110"/>
    </location>
</feature>
<dbReference type="PANTHER" id="PTHR43788:SF8">
    <property type="entry name" value="DNA-BINDING PROTEIN SMUBP-2"/>
    <property type="match status" value="1"/>
</dbReference>
<keyword evidence="3" id="KW-0347">Helicase</keyword>
<dbReference type="GO" id="GO:0005524">
    <property type="term" value="F:ATP binding"/>
    <property type="evidence" value="ECO:0007669"/>
    <property type="project" value="UniProtKB-KW"/>
</dbReference>
<evidence type="ECO:0000259" key="5">
    <source>
        <dbReference type="Pfam" id="PF13087"/>
    </source>
</evidence>
<dbReference type="InterPro" id="IPR050534">
    <property type="entry name" value="Coronavir_polyprotein_1ab"/>
</dbReference>
<dbReference type="GO" id="GO:0043139">
    <property type="term" value="F:5'-3' DNA helicase activity"/>
    <property type="evidence" value="ECO:0007669"/>
    <property type="project" value="TreeGrafter"/>
</dbReference>
<keyword evidence="7" id="KW-1185">Reference proteome</keyword>
<dbReference type="InterPro" id="IPR027417">
    <property type="entry name" value="P-loop_NTPase"/>
</dbReference>
<dbReference type="Gene3D" id="3.40.50.300">
    <property type="entry name" value="P-loop containing nucleotide triphosphate hydrolases"/>
    <property type="match status" value="1"/>
</dbReference>
<dbReference type="OrthoDB" id="6513042at2759"/>
<dbReference type="EMBL" id="NPHW01006355">
    <property type="protein sequence ID" value="OXV05873.1"/>
    <property type="molecule type" value="Genomic_DNA"/>
</dbReference>
<dbReference type="InterPro" id="IPR041679">
    <property type="entry name" value="DNA2/NAM7-like_C"/>
</dbReference>
<evidence type="ECO:0000256" key="1">
    <source>
        <dbReference type="ARBA" id="ARBA00022741"/>
    </source>
</evidence>
<evidence type="ECO:0000256" key="4">
    <source>
        <dbReference type="ARBA" id="ARBA00022840"/>
    </source>
</evidence>
<evidence type="ECO:0000313" key="7">
    <source>
        <dbReference type="Proteomes" id="UP000243515"/>
    </source>
</evidence>
<keyword evidence="2" id="KW-0378">Hydrolase</keyword>
<evidence type="ECO:0000313" key="6">
    <source>
        <dbReference type="EMBL" id="OXV05873.1"/>
    </source>
</evidence>
<keyword evidence="1" id="KW-0547">Nucleotide-binding</keyword>
<evidence type="ECO:0000256" key="3">
    <source>
        <dbReference type="ARBA" id="ARBA00022806"/>
    </source>
</evidence>